<dbReference type="Proteomes" id="UP001566132">
    <property type="component" value="Unassembled WGS sequence"/>
</dbReference>
<evidence type="ECO:0000313" key="2">
    <source>
        <dbReference type="EMBL" id="KAL1493278.1"/>
    </source>
</evidence>
<proteinExistence type="predicted"/>
<keyword evidence="3" id="KW-1185">Reference proteome</keyword>
<gene>
    <name evidence="2" type="ORF">ABEB36_011362</name>
</gene>
<protein>
    <recommendedName>
        <fullName evidence="4">Transposase</fullName>
    </recommendedName>
</protein>
<accession>A0ABD1EF60</accession>
<evidence type="ECO:0000256" key="1">
    <source>
        <dbReference type="SAM" id="MobiDB-lite"/>
    </source>
</evidence>
<dbReference type="AlphaFoldDB" id="A0ABD1EF60"/>
<evidence type="ECO:0000313" key="3">
    <source>
        <dbReference type="Proteomes" id="UP001566132"/>
    </source>
</evidence>
<dbReference type="EMBL" id="JBDJPC010000008">
    <property type="protein sequence ID" value="KAL1493278.1"/>
    <property type="molecule type" value="Genomic_DNA"/>
</dbReference>
<organism evidence="2 3">
    <name type="scientific">Hypothenemus hampei</name>
    <name type="common">Coffee berry borer</name>
    <dbReference type="NCBI Taxonomy" id="57062"/>
    <lineage>
        <taxon>Eukaryota</taxon>
        <taxon>Metazoa</taxon>
        <taxon>Ecdysozoa</taxon>
        <taxon>Arthropoda</taxon>
        <taxon>Hexapoda</taxon>
        <taxon>Insecta</taxon>
        <taxon>Pterygota</taxon>
        <taxon>Neoptera</taxon>
        <taxon>Endopterygota</taxon>
        <taxon>Coleoptera</taxon>
        <taxon>Polyphaga</taxon>
        <taxon>Cucujiformia</taxon>
        <taxon>Curculionidae</taxon>
        <taxon>Scolytinae</taxon>
        <taxon>Hypothenemus</taxon>
    </lineage>
</organism>
<sequence length="516" mass="61145">MSSTVKTCKSCGECDHLRRSSSKCRNHIKSQKLQFSVGGIGELTEYTIKRGFRKFCRHPRLKIRIEEDVIHISSLMMENCIVVHFFFRIVRYYSAKYPQSKRKWEWRVVVVFEKLFSSKHSTARTLQVSEFLEDFGFPQNTKFVNLEKNWWSLITFSYRLAQQFPSHELKSFSLFPIFQPGRKHIRYNCLALYQLLHACDLELNVTQEQCSESSPLFWWRYFNLNRTRYGELDELNIKIRVHKDRRCFALSFSTNGIDASLLMNKFSGHQQEDEEEISPLPRRGRLRKGSLPSISSSSSENFDYYLGLDPGVVNYVGACLRHEPSGKEIKSIVKSEHFKQSLCRERLRTKRRKRKTRGFENMLLRDRVEIEIEVNVKLHARVSHNYRDNLEYIQCRLVHLEASQEMCGRKTICRLKFDSWKCHRKATDDLVNKLLFPPERVERDKKVLPAVIELKKAFHRRHDKCKVQDVDEFRTSRRWLPDLLPNESKLPDGVESRHKRCSEYHIGGNRIGRLQK</sequence>
<name>A0ABD1EF60_HYPHA</name>
<comment type="caution">
    <text evidence="2">The sequence shown here is derived from an EMBL/GenBank/DDBJ whole genome shotgun (WGS) entry which is preliminary data.</text>
</comment>
<evidence type="ECO:0008006" key="4">
    <source>
        <dbReference type="Google" id="ProtNLM"/>
    </source>
</evidence>
<reference evidence="2 3" key="1">
    <citation type="submission" date="2024-05" db="EMBL/GenBank/DDBJ databases">
        <title>Genetic variation in Jamaican populations of the coffee berry borer (Hypothenemus hampei).</title>
        <authorList>
            <person name="Errbii M."/>
            <person name="Myrie A."/>
        </authorList>
    </citation>
    <scope>NUCLEOTIDE SEQUENCE [LARGE SCALE GENOMIC DNA]</scope>
    <source>
        <strain evidence="2">JA-Hopewell-2020-01-JO</strain>
        <tissue evidence="2">Whole body</tissue>
    </source>
</reference>
<feature type="region of interest" description="Disordered" evidence="1">
    <location>
        <begin position="268"/>
        <end position="297"/>
    </location>
</feature>